<keyword evidence="4" id="KW-1185">Reference proteome</keyword>
<dbReference type="InterPro" id="IPR007844">
    <property type="entry name" value="AsmA"/>
</dbReference>
<evidence type="ECO:0000256" key="1">
    <source>
        <dbReference type="SAM" id="MobiDB-lite"/>
    </source>
</evidence>
<dbReference type="InterPro" id="IPR052894">
    <property type="entry name" value="AsmA-related"/>
</dbReference>
<sequence>MRRLTAALIVILLLGAGLAVSAHILIDRSNLKEEVITAVKRQTGRDLTMARFSVGILPWPYFSARNVVLHGRYGMQGEPTLRARDIRASIALMPLLWREIRLENLTIGHGSVFLHRDDEGIASWEFDPQPSMPASSSRSPARPTAHWALKVGSAKLDAMQFDLYDTYAHRSGTVMIDHAEFDGLSAAAPYLDIHGRRGNTPFRVNGHVGPLTLFQGQNPPWAISLGATLGNDGKQQDWMNIDGQITDTRHLRGFSGVVRGEMASLADLDVLFPNANLPALEGVGGEIGIYDADPRSAEPVRSLQEESLQHILTRLGVNHLHLHVNDAPAWHGMTLDAIHADADTLSSALTLSATMQSSSIALSMQGQFGTLAQAGTAWQSGFVTPLPVSVDLRDAARLSGAGLTAHLAGEIGAKSSSLSLEGQAQTVSVLQAALHDVTLKGHVERDASGTVQISGMTFASHEAAGSVEAKAAAPLLSSVDGRLHFDRLDLDALSGLWRGPVSAPKAEAGAAAPTAGVASPIAALTHTSAPQTDKNSSAASSSVDRKSEVTQPSYLLNDLHRFVRNGHGAIDLSADTLRFNGADYTQVSGHIGVDAGKVTIESIKGEGNGLTLAGHGLYDSTLDPALVKVTFSPLLVPATLAQNLLSIPDLFRGPVMLVGQIEARGDTRAALRESLAGTLGLSMVGGSIDATRLGPYLGDAARAVVSHRDLNVRCLGLHARFADGQADLDTIGMEAGALSLSGHGRYGLAQGALDLHLLPRIGFGGTGASTPVLVTGTVDSPQAHQEASAGGRFEVTIGGSAPDTCPDILAASREGIPGEAAAAPKKHSQASELLHGLGILH</sequence>
<feature type="compositionally biased region" description="Polar residues" evidence="1">
    <location>
        <begin position="526"/>
        <end position="535"/>
    </location>
</feature>
<evidence type="ECO:0000313" key="3">
    <source>
        <dbReference type="EMBL" id="MCO6159243.1"/>
    </source>
</evidence>
<organism evidence="3 4">
    <name type="scientific">Asaia lannensis NBRC 102526</name>
    <dbReference type="NCBI Taxonomy" id="1307926"/>
    <lineage>
        <taxon>Bacteria</taxon>
        <taxon>Pseudomonadati</taxon>
        <taxon>Pseudomonadota</taxon>
        <taxon>Alphaproteobacteria</taxon>
        <taxon>Acetobacterales</taxon>
        <taxon>Acetobacteraceae</taxon>
        <taxon>Asaia</taxon>
    </lineage>
</organism>
<name>A0ABT1CEH6_9PROT</name>
<accession>A0ABT1CEH6</accession>
<evidence type="ECO:0000259" key="2">
    <source>
        <dbReference type="Pfam" id="PF05170"/>
    </source>
</evidence>
<dbReference type="Proteomes" id="UP001523401">
    <property type="component" value="Unassembled WGS sequence"/>
</dbReference>
<protein>
    <submittedName>
        <fullName evidence="3">AsmA family protein</fullName>
    </submittedName>
</protein>
<dbReference type="RefSeq" id="WP_252848714.1">
    <property type="nucleotide sequence ID" value="NZ_BAPW01000012.1"/>
</dbReference>
<dbReference type="Pfam" id="PF05170">
    <property type="entry name" value="AsmA"/>
    <property type="match status" value="1"/>
</dbReference>
<dbReference type="PANTHER" id="PTHR30441">
    <property type="entry name" value="DUF748 DOMAIN-CONTAINING PROTEIN"/>
    <property type="match status" value="1"/>
</dbReference>
<dbReference type="PANTHER" id="PTHR30441:SF4">
    <property type="entry name" value="PROTEIN ASMA"/>
    <property type="match status" value="1"/>
</dbReference>
<comment type="caution">
    <text evidence="3">The sequence shown here is derived from an EMBL/GenBank/DDBJ whole genome shotgun (WGS) entry which is preliminary data.</text>
</comment>
<proteinExistence type="predicted"/>
<feature type="region of interest" description="Disordered" evidence="1">
    <location>
        <begin position="526"/>
        <end position="546"/>
    </location>
</feature>
<evidence type="ECO:0000313" key="4">
    <source>
        <dbReference type="Proteomes" id="UP001523401"/>
    </source>
</evidence>
<gene>
    <name evidence="3" type="ORF">NF685_04255</name>
</gene>
<dbReference type="EMBL" id="JAMXQU010000002">
    <property type="protein sequence ID" value="MCO6159243.1"/>
    <property type="molecule type" value="Genomic_DNA"/>
</dbReference>
<reference evidence="3 4" key="1">
    <citation type="submission" date="2022-06" db="EMBL/GenBank/DDBJ databases">
        <title>Whole-genome of Asaia lannensis strain LMG 27011T.</title>
        <authorList>
            <person name="Sombolestani A."/>
        </authorList>
    </citation>
    <scope>NUCLEOTIDE SEQUENCE [LARGE SCALE GENOMIC DNA]</scope>
    <source>
        <strain evidence="3 4">NBRC 102526</strain>
    </source>
</reference>
<feature type="domain" description="AsmA" evidence="2">
    <location>
        <begin position="4"/>
        <end position="164"/>
    </location>
</feature>